<dbReference type="InterPro" id="IPR028983">
    <property type="entry name" value="PA2201-like_C"/>
</dbReference>
<dbReference type="Pfam" id="PF08929">
    <property type="entry name" value="PoNi_C"/>
    <property type="match status" value="1"/>
</dbReference>
<proteinExistence type="predicted"/>
<evidence type="ECO:0000313" key="5">
    <source>
        <dbReference type="Proteomes" id="UP000094776"/>
    </source>
</evidence>
<protein>
    <recommendedName>
        <fullName evidence="1">PoNi C-terminal domain-containing protein</fullName>
    </recommendedName>
</protein>
<evidence type="ECO:0000313" key="3">
    <source>
        <dbReference type="EMBL" id="KVK75290.1"/>
    </source>
</evidence>
<dbReference type="SUPFAM" id="SSF140731">
    <property type="entry name" value="PA2201 C-terminal domain-like"/>
    <property type="match status" value="1"/>
</dbReference>
<dbReference type="EMBL" id="LOYH01000092">
    <property type="protein sequence ID" value="KVK75290.1"/>
    <property type="molecule type" value="Genomic_DNA"/>
</dbReference>
<feature type="domain" description="PoNi C-terminal" evidence="1">
    <location>
        <begin position="147"/>
        <end position="256"/>
    </location>
</feature>
<dbReference type="InterPro" id="IPR015025">
    <property type="entry name" value="PoNi_C"/>
</dbReference>
<dbReference type="Proteomes" id="UP000094776">
    <property type="component" value="Chromosome 2"/>
</dbReference>
<evidence type="ECO:0000313" key="4">
    <source>
        <dbReference type="Proteomes" id="UP000069001"/>
    </source>
</evidence>
<reference evidence="2 5" key="2">
    <citation type="submission" date="2015-12" db="EMBL/GenBank/DDBJ databases">
        <title>Diversity of Burkholderia near neighbor genomes.</title>
        <authorList>
            <person name="Sahl J."/>
            <person name="Wagner D."/>
            <person name="Keim P."/>
        </authorList>
    </citation>
    <scope>NUCLEOTIDE SEQUENCE [LARGE SCALE GENOMIC DNA]</scope>
    <source>
        <strain evidence="2 5">MSMB1184WGS</strain>
    </source>
</reference>
<name>A0A103Z8A9_BURCE</name>
<gene>
    <name evidence="3" type="ORF">WS90_29750</name>
    <name evidence="2" type="ORF">WT26_22095</name>
</gene>
<sequence length="336" mass="39120">MSEDFDSKRRQRFLGEDYFNWRMGLLNDNITYWSENIAPTGSTENERKALTQRYLVSDVYRRFLLMYTGGAEIEPMRGELETVIEAYERYTTAQRLNRQEASEPPLVFEEISEYETVMQLIGFCYLLHRRDLLPRIVEMFDPSYRGTDTLYEDLLAYELDGRINVDRWNHDVPYRPLVFSLYRETKKESVDDMTEYLEGWYRGMAAAPWHDGHLEAKKKGKGTYVGYWAVEAAAVAYLLQLDDSSFRDNLLYPKDLADFARNFDPAKGNPPALQDNGPKTVRTGQVCPETGIWRAQGHHVPGVRVQQGERMPEVFAPDRSGAYRSQPALWEFERKA</sequence>
<dbReference type="Gene3D" id="1.10.3920.10">
    <property type="entry name" value="PA2201 C-terminal domain-like"/>
    <property type="match status" value="1"/>
</dbReference>
<dbReference type="AlphaFoldDB" id="A0A103Z8A9"/>
<dbReference type="Proteomes" id="UP000069001">
    <property type="component" value="Unassembled WGS sequence"/>
</dbReference>
<accession>A0A103Z8A9</accession>
<dbReference type="EMBL" id="CP013444">
    <property type="protein sequence ID" value="AOK18706.1"/>
    <property type="molecule type" value="Genomic_DNA"/>
</dbReference>
<dbReference type="RefSeq" id="WP_059732221.1">
    <property type="nucleotide sequence ID" value="NZ_CP013444.1"/>
</dbReference>
<reference evidence="3 4" key="1">
    <citation type="submission" date="2015-11" db="EMBL/GenBank/DDBJ databases">
        <title>Expanding the genomic diversity of Burkholderia species for the development of highly accurate diagnostics.</title>
        <authorList>
            <person name="Sahl J."/>
            <person name="Keim P."/>
            <person name="Wagner D."/>
        </authorList>
    </citation>
    <scope>NUCLEOTIDE SEQUENCE [LARGE SCALE GENOMIC DNA]</scope>
    <source>
        <strain evidence="3 4">MSMB1302</strain>
    </source>
</reference>
<evidence type="ECO:0000259" key="1">
    <source>
        <dbReference type="Pfam" id="PF08929"/>
    </source>
</evidence>
<evidence type="ECO:0000313" key="2">
    <source>
        <dbReference type="EMBL" id="AOK18706.1"/>
    </source>
</evidence>
<organism evidence="3 4">
    <name type="scientific">Burkholderia cepacia</name>
    <name type="common">Pseudomonas cepacia</name>
    <dbReference type="NCBI Taxonomy" id="292"/>
    <lineage>
        <taxon>Bacteria</taxon>
        <taxon>Pseudomonadati</taxon>
        <taxon>Pseudomonadota</taxon>
        <taxon>Betaproteobacteria</taxon>
        <taxon>Burkholderiales</taxon>
        <taxon>Burkholderiaceae</taxon>
        <taxon>Burkholderia</taxon>
        <taxon>Burkholderia cepacia complex</taxon>
    </lineage>
</organism>